<evidence type="ECO:0000256" key="4">
    <source>
        <dbReference type="ARBA" id="ARBA00022989"/>
    </source>
</evidence>
<feature type="transmembrane region" description="Helical" evidence="6">
    <location>
        <begin position="92"/>
        <end position="121"/>
    </location>
</feature>
<dbReference type="PANTHER" id="PTHR30294">
    <property type="entry name" value="MEMBRANE COMPONENT OF ABC TRANSPORTER YHHJ-RELATED"/>
    <property type="match status" value="1"/>
</dbReference>
<sequence length="233" mass="25587">MQTLHIMKKELKDFFTSPIAYIVIAIFLLVTGWFFFLTFFLNGQASLRDFFALLPLIFSFVIPAVTMRLFAEELAMGSFEVVMTLPVTPRDIVVGKFLSALVFVCAMLTPTFAYAVTVALFGDLDWGPVIGGYAGAILLGGAFAAIGLFASSLTRNQIIAFILGTLICFALTLVDKLLVFFPTAILGFFSQIGADYHFRNIARGVVDSRDLLYFGGVIFLFLYGASISVTEKN</sequence>
<proteinExistence type="predicted"/>
<keyword evidence="4 6" id="KW-1133">Transmembrane helix</keyword>
<dbReference type="PANTHER" id="PTHR30294:SF29">
    <property type="entry name" value="MULTIDRUG ABC TRANSPORTER PERMEASE YBHS-RELATED"/>
    <property type="match status" value="1"/>
</dbReference>
<feature type="transmembrane region" description="Helical" evidence="6">
    <location>
        <begin position="52"/>
        <end position="71"/>
    </location>
</feature>
<name>A0A4V6ILF6_9BACT</name>
<feature type="transmembrane region" description="Helical" evidence="6">
    <location>
        <begin position="210"/>
        <end position="229"/>
    </location>
</feature>
<protein>
    <submittedName>
        <fullName evidence="7">Abc-2 family transporter protein</fullName>
    </submittedName>
</protein>
<dbReference type="EMBL" id="CAADHO010000004">
    <property type="protein sequence ID" value="VFQ44918.1"/>
    <property type="molecule type" value="Genomic_DNA"/>
</dbReference>
<evidence type="ECO:0000313" key="7">
    <source>
        <dbReference type="EMBL" id="VFQ44918.1"/>
    </source>
</evidence>
<dbReference type="Proteomes" id="UP000507962">
    <property type="component" value="Unassembled WGS sequence"/>
</dbReference>
<evidence type="ECO:0000256" key="1">
    <source>
        <dbReference type="ARBA" id="ARBA00004651"/>
    </source>
</evidence>
<evidence type="ECO:0000256" key="6">
    <source>
        <dbReference type="SAM" id="Phobius"/>
    </source>
</evidence>
<feature type="transmembrane region" description="Helical" evidence="6">
    <location>
        <begin position="158"/>
        <end position="174"/>
    </location>
</feature>
<organism evidence="7 8">
    <name type="scientific">Desulfoluna butyratoxydans</name>
    <dbReference type="NCBI Taxonomy" id="231438"/>
    <lineage>
        <taxon>Bacteria</taxon>
        <taxon>Pseudomonadati</taxon>
        <taxon>Thermodesulfobacteriota</taxon>
        <taxon>Desulfobacteria</taxon>
        <taxon>Desulfobacterales</taxon>
        <taxon>Desulfolunaceae</taxon>
        <taxon>Desulfoluna</taxon>
    </lineage>
</organism>
<keyword evidence="2" id="KW-1003">Cell membrane</keyword>
<feature type="transmembrane region" description="Helical" evidence="6">
    <location>
        <begin position="20"/>
        <end position="40"/>
    </location>
</feature>
<reference evidence="7 8" key="1">
    <citation type="submission" date="2019-03" db="EMBL/GenBank/DDBJ databases">
        <authorList>
            <person name="Nijsse B."/>
        </authorList>
    </citation>
    <scope>NUCLEOTIDE SEQUENCE [LARGE SCALE GENOMIC DNA]</scope>
    <source>
        <strain evidence="7">Desulfoluna butyratoxydans MSL71</strain>
    </source>
</reference>
<dbReference type="RefSeq" id="WP_180140931.1">
    <property type="nucleotide sequence ID" value="NZ_CAADHO010000004.1"/>
</dbReference>
<evidence type="ECO:0000256" key="3">
    <source>
        <dbReference type="ARBA" id="ARBA00022692"/>
    </source>
</evidence>
<accession>A0A4V6ILF6</accession>
<dbReference type="GO" id="GO:0140359">
    <property type="term" value="F:ABC-type transporter activity"/>
    <property type="evidence" value="ECO:0007669"/>
    <property type="project" value="InterPro"/>
</dbReference>
<evidence type="ECO:0000256" key="2">
    <source>
        <dbReference type="ARBA" id="ARBA00022475"/>
    </source>
</evidence>
<evidence type="ECO:0000313" key="8">
    <source>
        <dbReference type="Proteomes" id="UP000507962"/>
    </source>
</evidence>
<evidence type="ECO:0000256" key="5">
    <source>
        <dbReference type="ARBA" id="ARBA00023136"/>
    </source>
</evidence>
<dbReference type="Pfam" id="PF12679">
    <property type="entry name" value="ABC2_membrane_2"/>
    <property type="match status" value="1"/>
</dbReference>
<feature type="transmembrane region" description="Helical" evidence="6">
    <location>
        <begin position="133"/>
        <end position="151"/>
    </location>
</feature>
<dbReference type="InterPro" id="IPR051449">
    <property type="entry name" value="ABC-2_transporter_component"/>
</dbReference>
<gene>
    <name evidence="7" type="ORF">MSL71_25750</name>
</gene>
<keyword evidence="3 6" id="KW-0812">Transmembrane</keyword>
<comment type="subcellular location">
    <subcellularLocation>
        <location evidence="1">Cell membrane</location>
        <topology evidence="1">Multi-pass membrane protein</topology>
    </subcellularLocation>
</comment>
<dbReference type="AlphaFoldDB" id="A0A4V6ILF6"/>
<keyword evidence="8" id="KW-1185">Reference proteome</keyword>
<dbReference type="GO" id="GO:0005886">
    <property type="term" value="C:plasma membrane"/>
    <property type="evidence" value="ECO:0007669"/>
    <property type="project" value="UniProtKB-SubCell"/>
</dbReference>
<keyword evidence="5 6" id="KW-0472">Membrane</keyword>